<reference evidence="1 2" key="1">
    <citation type="submission" date="2023-01" db="EMBL/GenBank/DDBJ databases">
        <authorList>
            <person name="Whitehead M."/>
        </authorList>
    </citation>
    <scope>NUCLEOTIDE SEQUENCE [LARGE SCALE GENOMIC DNA]</scope>
</reference>
<evidence type="ECO:0000313" key="1">
    <source>
        <dbReference type="EMBL" id="CAI6355905.1"/>
    </source>
</evidence>
<gene>
    <name evidence="1" type="ORF">MEUPH1_LOCUS11709</name>
</gene>
<evidence type="ECO:0000313" key="2">
    <source>
        <dbReference type="Proteomes" id="UP001160148"/>
    </source>
</evidence>
<sequence length="272" mass="31640">MILELYDPENDWPTYSISIVSQYFDDYASAVCKEKELFISASESEKTPPRQKKNYKRKIMIHHNNVESDESDCLQLTPVKISKTVNTNITSCPLNTASEPYYNTVVHEPSIGNSTTTLMSLDNLKMTDKSENSGENAILTLDNTMSYVPFNTYECNTNSDDIYKKLLEIQMTTLDYVKRIDAKLERMEIKLNNGSPINNIHDEEFLSIFPFKTIESIITADERLKTEEKFERQLVDTAINTFQAKESDFENHVKDWFRHALQRFKREEKIKI</sequence>
<comment type="caution">
    <text evidence="1">The sequence shown here is derived from an EMBL/GenBank/DDBJ whole genome shotgun (WGS) entry which is preliminary data.</text>
</comment>
<accession>A0AAV0WIN5</accession>
<keyword evidence="2" id="KW-1185">Reference proteome</keyword>
<organism evidence="1 2">
    <name type="scientific">Macrosiphum euphorbiae</name>
    <name type="common">potato aphid</name>
    <dbReference type="NCBI Taxonomy" id="13131"/>
    <lineage>
        <taxon>Eukaryota</taxon>
        <taxon>Metazoa</taxon>
        <taxon>Ecdysozoa</taxon>
        <taxon>Arthropoda</taxon>
        <taxon>Hexapoda</taxon>
        <taxon>Insecta</taxon>
        <taxon>Pterygota</taxon>
        <taxon>Neoptera</taxon>
        <taxon>Paraneoptera</taxon>
        <taxon>Hemiptera</taxon>
        <taxon>Sternorrhyncha</taxon>
        <taxon>Aphidomorpha</taxon>
        <taxon>Aphidoidea</taxon>
        <taxon>Aphididae</taxon>
        <taxon>Macrosiphini</taxon>
        <taxon>Macrosiphum</taxon>
    </lineage>
</organism>
<dbReference type="EMBL" id="CARXXK010000002">
    <property type="protein sequence ID" value="CAI6355905.1"/>
    <property type="molecule type" value="Genomic_DNA"/>
</dbReference>
<protein>
    <submittedName>
        <fullName evidence="1">Uncharacterized protein</fullName>
    </submittedName>
</protein>
<dbReference type="AlphaFoldDB" id="A0AAV0WIN5"/>
<proteinExistence type="predicted"/>
<dbReference type="Proteomes" id="UP001160148">
    <property type="component" value="Unassembled WGS sequence"/>
</dbReference>
<name>A0AAV0WIN5_9HEMI</name>